<proteinExistence type="predicted"/>
<dbReference type="EMBL" id="DAKRPA010000050">
    <property type="protein sequence ID" value="DBA01299.1"/>
    <property type="molecule type" value="Genomic_DNA"/>
</dbReference>
<comment type="caution">
    <text evidence="5">The sequence shown here is derived from an EMBL/GenBank/DDBJ whole genome shotgun (WGS) entry which is preliminary data.</text>
</comment>
<dbReference type="InterPro" id="IPR015155">
    <property type="entry name" value="PFU"/>
</dbReference>
<dbReference type="Proteomes" id="UP001146120">
    <property type="component" value="Unassembled WGS sequence"/>
</dbReference>
<feature type="compositionally biased region" description="Polar residues" evidence="2">
    <location>
        <begin position="233"/>
        <end position="247"/>
    </location>
</feature>
<reference evidence="5" key="1">
    <citation type="submission" date="2022-11" db="EMBL/GenBank/DDBJ databases">
        <authorList>
            <person name="Morgan W.R."/>
            <person name="Tartar A."/>
        </authorList>
    </citation>
    <scope>NUCLEOTIDE SEQUENCE</scope>
    <source>
        <strain evidence="5">ARSEF 373</strain>
    </source>
</reference>
<feature type="region of interest" description="Disordered" evidence="2">
    <location>
        <begin position="221"/>
        <end position="248"/>
    </location>
</feature>
<evidence type="ECO:0000256" key="2">
    <source>
        <dbReference type="SAM" id="MobiDB-lite"/>
    </source>
</evidence>
<feature type="coiled-coil region" evidence="1">
    <location>
        <begin position="305"/>
        <end position="337"/>
    </location>
</feature>
<feature type="region of interest" description="Disordered" evidence="2">
    <location>
        <begin position="495"/>
        <end position="522"/>
    </location>
</feature>
<dbReference type="AlphaFoldDB" id="A0AAV2Z5E9"/>
<keyword evidence="6" id="KW-1185">Reference proteome</keyword>
<feature type="compositionally biased region" description="Basic and acidic residues" evidence="2">
    <location>
        <begin position="221"/>
        <end position="232"/>
    </location>
</feature>
<dbReference type="InterPro" id="IPR038122">
    <property type="entry name" value="PFU_sf"/>
</dbReference>
<feature type="compositionally biased region" description="Low complexity" evidence="2">
    <location>
        <begin position="503"/>
        <end position="517"/>
    </location>
</feature>
<evidence type="ECO:0000313" key="6">
    <source>
        <dbReference type="Proteomes" id="UP001146120"/>
    </source>
</evidence>
<keyword evidence="3" id="KW-0732">Signal</keyword>
<dbReference type="PANTHER" id="PTHR38150">
    <property type="entry name" value="EF-HAND DOMAIN-CONTAINING PROTEIN"/>
    <property type="match status" value="1"/>
</dbReference>
<dbReference type="PANTHER" id="PTHR38150:SF1">
    <property type="entry name" value="PFU DOMAIN-CONTAINING PROTEIN"/>
    <property type="match status" value="1"/>
</dbReference>
<dbReference type="PROSITE" id="PS51394">
    <property type="entry name" value="PFU"/>
    <property type="match status" value="1"/>
</dbReference>
<accession>A0AAV2Z5E9</accession>
<name>A0AAV2Z5E9_9STRA</name>
<gene>
    <name evidence="5" type="ORF">N0F65_001804</name>
</gene>
<evidence type="ECO:0000259" key="4">
    <source>
        <dbReference type="PROSITE" id="PS51394"/>
    </source>
</evidence>
<sequence>MWNTARHCMLLLATLGALSHVVAQSAASNADVVFTMPITLDGNLKDLHLMRGETYENAALSFARENGLSEQANVVEQLSQMLKQRMEEIEGAAKADQRAPLVQFELPLTIDNRNLRLIKLEGESAEATAQRFLQDAGFSAEVQTQLYPQILNVINQKLQELQPAQKELFALSFEIDGRAATARHFENGNPIEEAKETLQAMGIAANDNLVSQIANLIQDRMRASESTQERAESSSGIQTTSGLSQQQDTRRELFSIPLTINEQPAMLVHYDGLTARESAIRFLSANGITDPADVGQYLPQLEPLIDAELAKRIQEEAERERTQAEEMRQQQEVLRAQQATRSPLLEISIDIGNQQAILRYYEGDSIDRTAELFLEQAGLGNDPAFNDNAIQLAGILRDRLKELLAQRQAETPVAEQPQVPTTEPLFTVPIELGRRQFNLDYYEGQQPRQAANQFCVEKYEILRAEVGSQFSGEELQRCESVLTETLTKIISEAQQTEGVQREATQATGQQLGQATHGEQAQPVASTTEERVLLFTLDIDVDEESAQLPYYKNDDPDAVATAFCQRYNVDLANVPALVAAIREQLNPIGG</sequence>
<organism evidence="5 6">
    <name type="scientific">Lagenidium giganteum</name>
    <dbReference type="NCBI Taxonomy" id="4803"/>
    <lineage>
        <taxon>Eukaryota</taxon>
        <taxon>Sar</taxon>
        <taxon>Stramenopiles</taxon>
        <taxon>Oomycota</taxon>
        <taxon>Peronosporomycetes</taxon>
        <taxon>Pythiales</taxon>
        <taxon>Pythiaceae</taxon>
    </lineage>
</organism>
<protein>
    <recommendedName>
        <fullName evidence="4">PFU domain-containing protein</fullName>
    </recommendedName>
</protein>
<feature type="signal peptide" evidence="3">
    <location>
        <begin position="1"/>
        <end position="23"/>
    </location>
</feature>
<dbReference type="Gene3D" id="3.10.20.870">
    <property type="entry name" value="PFU (PLAA family ubiquitin binding), C-terminal domain"/>
    <property type="match status" value="1"/>
</dbReference>
<reference evidence="5" key="2">
    <citation type="journal article" date="2023" name="Microbiol Resour">
        <title>Decontamination and Annotation of the Draft Genome Sequence of the Oomycete Lagenidium giganteum ARSEF 373.</title>
        <authorList>
            <person name="Morgan W.R."/>
            <person name="Tartar A."/>
        </authorList>
    </citation>
    <scope>NUCLEOTIDE SEQUENCE</scope>
    <source>
        <strain evidence="5">ARSEF 373</strain>
    </source>
</reference>
<feature type="chain" id="PRO_5043550907" description="PFU domain-containing protein" evidence="3">
    <location>
        <begin position="24"/>
        <end position="589"/>
    </location>
</feature>
<keyword evidence="1" id="KW-0175">Coiled coil</keyword>
<evidence type="ECO:0000256" key="1">
    <source>
        <dbReference type="SAM" id="Coils"/>
    </source>
</evidence>
<feature type="domain" description="PFU" evidence="4">
    <location>
        <begin position="500"/>
        <end position="589"/>
    </location>
</feature>
<evidence type="ECO:0000256" key="3">
    <source>
        <dbReference type="SAM" id="SignalP"/>
    </source>
</evidence>
<evidence type="ECO:0000313" key="5">
    <source>
        <dbReference type="EMBL" id="DBA01299.1"/>
    </source>
</evidence>